<evidence type="ECO:0000256" key="7">
    <source>
        <dbReference type="RuleBase" id="RU363032"/>
    </source>
</evidence>
<evidence type="ECO:0000256" key="1">
    <source>
        <dbReference type="ARBA" id="ARBA00004651"/>
    </source>
</evidence>
<evidence type="ECO:0000313" key="10">
    <source>
        <dbReference type="Proteomes" id="UP001500449"/>
    </source>
</evidence>
<dbReference type="InterPro" id="IPR000515">
    <property type="entry name" value="MetI-like"/>
</dbReference>
<dbReference type="EMBL" id="BAAAQK010000001">
    <property type="protein sequence ID" value="GAA1827457.1"/>
    <property type="molecule type" value="Genomic_DNA"/>
</dbReference>
<feature type="transmembrane region" description="Helical" evidence="7">
    <location>
        <begin position="281"/>
        <end position="307"/>
    </location>
</feature>
<evidence type="ECO:0000256" key="5">
    <source>
        <dbReference type="ARBA" id="ARBA00022989"/>
    </source>
</evidence>
<dbReference type="PANTHER" id="PTHR43163">
    <property type="entry name" value="DIPEPTIDE TRANSPORT SYSTEM PERMEASE PROTEIN DPPB-RELATED"/>
    <property type="match status" value="1"/>
</dbReference>
<protein>
    <submittedName>
        <fullName evidence="9">ABC transporter permease</fullName>
    </submittedName>
</protein>
<dbReference type="RefSeq" id="WP_344411517.1">
    <property type="nucleotide sequence ID" value="NZ_BAAAQK010000001.1"/>
</dbReference>
<sequence length="315" mass="33468">MKRFLTRRVPHVLAVLVIVTFATSALIDLLPGSAASAVLGENATAAQIAEFNARFGLDAPLIPRYLAWIGHALQGDLGLSIRLGTPVSGLVAERIPVTGEIALLAILVTVIVAVPLAARAADRESGIVDRIANGLSSALVAVPAFVMAVLLVYVLSLELGLLPVAGWSPLDAGLGENLRFLIMPVLTLALVEIPVMYRVLRADLLTNLREDFVLAARARGMSRSYVMLRHVLRPSSFSLITMIGLTVGRLLGGTVIVEQIYGLPGLGSLVISSISSKDITVVQGVVVVVAVIYVFLNLVVDLCYTLLDPRVKVAR</sequence>
<comment type="caution">
    <text evidence="9">The sequence shown here is derived from an EMBL/GenBank/DDBJ whole genome shotgun (WGS) entry which is preliminary data.</text>
</comment>
<evidence type="ECO:0000256" key="6">
    <source>
        <dbReference type="ARBA" id="ARBA00023136"/>
    </source>
</evidence>
<proteinExistence type="inferred from homology"/>
<dbReference type="PANTHER" id="PTHR43163:SF6">
    <property type="entry name" value="DIPEPTIDE TRANSPORT SYSTEM PERMEASE PROTEIN DPPB-RELATED"/>
    <property type="match status" value="1"/>
</dbReference>
<organism evidence="9 10">
    <name type="scientific">Pseudonocardia ailaonensis</name>
    <dbReference type="NCBI Taxonomy" id="367279"/>
    <lineage>
        <taxon>Bacteria</taxon>
        <taxon>Bacillati</taxon>
        <taxon>Actinomycetota</taxon>
        <taxon>Actinomycetes</taxon>
        <taxon>Pseudonocardiales</taxon>
        <taxon>Pseudonocardiaceae</taxon>
        <taxon>Pseudonocardia</taxon>
    </lineage>
</organism>
<evidence type="ECO:0000256" key="3">
    <source>
        <dbReference type="ARBA" id="ARBA00022475"/>
    </source>
</evidence>
<dbReference type="Pfam" id="PF00528">
    <property type="entry name" value="BPD_transp_1"/>
    <property type="match status" value="1"/>
</dbReference>
<name>A0ABN2MKL7_9PSEU</name>
<dbReference type="SUPFAM" id="SSF161098">
    <property type="entry name" value="MetI-like"/>
    <property type="match status" value="1"/>
</dbReference>
<dbReference type="Proteomes" id="UP001500449">
    <property type="component" value="Unassembled WGS sequence"/>
</dbReference>
<keyword evidence="6 7" id="KW-0472">Membrane</keyword>
<keyword evidence="3" id="KW-1003">Cell membrane</keyword>
<gene>
    <name evidence="9" type="ORF">GCM10009836_01440</name>
</gene>
<reference evidence="9 10" key="1">
    <citation type="journal article" date="2019" name="Int. J. Syst. Evol. Microbiol.">
        <title>The Global Catalogue of Microorganisms (GCM) 10K type strain sequencing project: providing services to taxonomists for standard genome sequencing and annotation.</title>
        <authorList>
            <consortium name="The Broad Institute Genomics Platform"/>
            <consortium name="The Broad Institute Genome Sequencing Center for Infectious Disease"/>
            <person name="Wu L."/>
            <person name="Ma J."/>
        </authorList>
    </citation>
    <scope>NUCLEOTIDE SEQUENCE [LARGE SCALE GENOMIC DNA]</scope>
    <source>
        <strain evidence="9 10">JCM 16009</strain>
    </source>
</reference>
<dbReference type="CDD" id="cd06261">
    <property type="entry name" value="TM_PBP2"/>
    <property type="match status" value="1"/>
</dbReference>
<feature type="transmembrane region" description="Helical" evidence="7">
    <location>
        <begin position="237"/>
        <end position="261"/>
    </location>
</feature>
<dbReference type="Pfam" id="PF19300">
    <property type="entry name" value="BPD_transp_1_N"/>
    <property type="match status" value="1"/>
</dbReference>
<feature type="domain" description="ABC transmembrane type-1" evidence="8">
    <location>
        <begin position="95"/>
        <end position="304"/>
    </location>
</feature>
<dbReference type="InterPro" id="IPR035906">
    <property type="entry name" value="MetI-like_sf"/>
</dbReference>
<comment type="similarity">
    <text evidence="7">Belongs to the binding-protein-dependent transport system permease family.</text>
</comment>
<dbReference type="InterPro" id="IPR045621">
    <property type="entry name" value="BPD_transp_1_N"/>
</dbReference>
<feature type="transmembrane region" description="Helical" evidence="7">
    <location>
        <begin position="138"/>
        <end position="161"/>
    </location>
</feature>
<accession>A0ABN2MKL7</accession>
<keyword evidence="2 7" id="KW-0813">Transport</keyword>
<evidence type="ECO:0000259" key="8">
    <source>
        <dbReference type="PROSITE" id="PS50928"/>
    </source>
</evidence>
<evidence type="ECO:0000313" key="9">
    <source>
        <dbReference type="EMBL" id="GAA1827457.1"/>
    </source>
</evidence>
<evidence type="ECO:0000256" key="4">
    <source>
        <dbReference type="ARBA" id="ARBA00022692"/>
    </source>
</evidence>
<keyword evidence="10" id="KW-1185">Reference proteome</keyword>
<dbReference type="PROSITE" id="PS50928">
    <property type="entry name" value="ABC_TM1"/>
    <property type="match status" value="1"/>
</dbReference>
<evidence type="ECO:0000256" key="2">
    <source>
        <dbReference type="ARBA" id="ARBA00022448"/>
    </source>
</evidence>
<feature type="transmembrane region" description="Helical" evidence="7">
    <location>
        <begin position="181"/>
        <end position="200"/>
    </location>
</feature>
<keyword evidence="4 7" id="KW-0812">Transmembrane</keyword>
<keyword evidence="5 7" id="KW-1133">Transmembrane helix</keyword>
<feature type="transmembrane region" description="Helical" evidence="7">
    <location>
        <begin position="101"/>
        <end position="118"/>
    </location>
</feature>
<dbReference type="Gene3D" id="1.10.3720.10">
    <property type="entry name" value="MetI-like"/>
    <property type="match status" value="1"/>
</dbReference>
<comment type="subcellular location">
    <subcellularLocation>
        <location evidence="1 7">Cell membrane</location>
        <topology evidence="1 7">Multi-pass membrane protein</topology>
    </subcellularLocation>
</comment>